<evidence type="ECO:0000256" key="2">
    <source>
        <dbReference type="SAM" id="MobiDB-lite"/>
    </source>
</evidence>
<dbReference type="EMBL" id="CP093326">
    <property type="protein sequence ID" value="UNK45269.1"/>
    <property type="molecule type" value="Genomic_DNA"/>
</dbReference>
<dbReference type="Proteomes" id="UP000829069">
    <property type="component" value="Chromosome"/>
</dbReference>
<keyword evidence="5" id="KW-1185">Reference proteome</keyword>
<sequence length="270" mass="28755">MLAHPEAGYRDHWLAELSAGALVGNAESERTGTFAAQSTRVVEQDDRLLLNGTKYYTTGSTFADWIVVRRRGSGPALSALPRERGSRRWHPARGVSAGAPGQPGRHRVGGTGGDHRLVRSRTRNLFNPAVAPTKDQVSLQIIGEAFGTVETVKAAVLAAARTVQQASTAQQQGTAVVGDFSRADAHVFGIQPIVIDQVLRLISRIFEVGGASATSSSRQLDRLWRNARTISSHNPAIYRQQAVGDYVINGVGPGEALLQLLTAVPAAHGG</sequence>
<organism evidence="4 5">
    <name type="scientific">Arthrobacter sulfonylureivorans</name>
    <dbReference type="NCBI Taxonomy" id="2486855"/>
    <lineage>
        <taxon>Bacteria</taxon>
        <taxon>Bacillati</taxon>
        <taxon>Actinomycetota</taxon>
        <taxon>Actinomycetes</taxon>
        <taxon>Micrococcales</taxon>
        <taxon>Micrococcaceae</taxon>
        <taxon>Arthrobacter</taxon>
    </lineage>
</organism>
<proteinExistence type="predicted"/>
<dbReference type="InterPro" id="IPR036250">
    <property type="entry name" value="AcylCo_DH-like_C"/>
</dbReference>
<dbReference type="SUPFAM" id="SSF56645">
    <property type="entry name" value="Acyl-CoA dehydrogenase NM domain-like"/>
    <property type="match status" value="1"/>
</dbReference>
<evidence type="ECO:0000313" key="5">
    <source>
        <dbReference type="Proteomes" id="UP000829069"/>
    </source>
</evidence>
<dbReference type="InterPro" id="IPR046373">
    <property type="entry name" value="Acyl-CoA_Oxase/DH_mid-dom_sf"/>
</dbReference>
<evidence type="ECO:0000313" key="4">
    <source>
        <dbReference type="EMBL" id="UNK45269.1"/>
    </source>
</evidence>
<dbReference type="InterPro" id="IPR013107">
    <property type="entry name" value="Acyl-CoA_DH_C"/>
</dbReference>
<gene>
    <name evidence="4" type="ORF">MNQ99_15205</name>
</gene>
<name>A0ABY3W4W0_9MICC</name>
<dbReference type="Gene3D" id="1.20.140.10">
    <property type="entry name" value="Butyryl-CoA Dehydrogenase, subunit A, domain 3"/>
    <property type="match status" value="1"/>
</dbReference>
<feature type="region of interest" description="Disordered" evidence="2">
    <location>
        <begin position="78"/>
        <end position="115"/>
    </location>
</feature>
<accession>A0ABY3W4W0</accession>
<evidence type="ECO:0000256" key="1">
    <source>
        <dbReference type="ARBA" id="ARBA00023002"/>
    </source>
</evidence>
<dbReference type="RefSeq" id="WP_241913532.1">
    <property type="nucleotide sequence ID" value="NZ_CP093326.1"/>
</dbReference>
<evidence type="ECO:0000259" key="3">
    <source>
        <dbReference type="Pfam" id="PF08028"/>
    </source>
</evidence>
<dbReference type="Gene3D" id="2.40.110.10">
    <property type="entry name" value="Butyryl-CoA Dehydrogenase, subunit A, domain 2"/>
    <property type="match status" value="1"/>
</dbReference>
<reference evidence="4 5" key="1">
    <citation type="submission" date="2022-03" db="EMBL/GenBank/DDBJ databases">
        <title>Isotopic signatures of nitrous oxide derived from detoxification processes.</title>
        <authorList>
            <person name="Behrendt U."/>
            <person name="Buchen C."/>
            <person name="Well R."/>
            <person name="Ulrich A."/>
            <person name="Rohe L."/>
            <person name="Kolb S."/>
            <person name="Schloter M."/>
            <person name="Horn M.A."/>
            <person name="Augustin J."/>
        </authorList>
    </citation>
    <scope>NUCLEOTIDE SEQUENCE [LARGE SCALE GENOMIC DNA]</scope>
    <source>
        <strain evidence="4 5">S4-C24</strain>
    </source>
</reference>
<feature type="domain" description="Acyl-CoA dehydrogenase C-terminal" evidence="3">
    <location>
        <begin position="118"/>
        <end position="234"/>
    </location>
</feature>
<dbReference type="Pfam" id="PF08028">
    <property type="entry name" value="Acyl-CoA_dh_2"/>
    <property type="match status" value="1"/>
</dbReference>
<keyword evidence="1" id="KW-0560">Oxidoreductase</keyword>
<dbReference type="SUPFAM" id="SSF47203">
    <property type="entry name" value="Acyl-CoA dehydrogenase C-terminal domain-like"/>
    <property type="match status" value="1"/>
</dbReference>
<protein>
    <recommendedName>
        <fullName evidence="3">Acyl-CoA dehydrogenase C-terminal domain-containing protein</fullName>
    </recommendedName>
</protein>
<dbReference type="InterPro" id="IPR009100">
    <property type="entry name" value="AcylCoA_DH/oxidase_NM_dom_sf"/>
</dbReference>